<dbReference type="UniPathway" id="UPA00262">
    <property type="reaction ID" value="UER00222"/>
</dbReference>
<dbReference type="AlphaFoldDB" id="A0A7W8C2N3"/>
<dbReference type="EMBL" id="JACHGO010000005">
    <property type="protein sequence ID" value="MBB5143743.1"/>
    <property type="molecule type" value="Genomic_DNA"/>
</dbReference>
<dbReference type="SUPFAM" id="SSF75615">
    <property type="entry name" value="Siroheme synthase middle domains-like"/>
    <property type="match status" value="1"/>
</dbReference>
<accession>A0A7W8C2N3</accession>
<dbReference type="EC" id="1.3.1.76" evidence="2"/>
<dbReference type="RefSeq" id="WP_183719542.1">
    <property type="nucleotide sequence ID" value="NZ_JACHGO010000005.1"/>
</dbReference>
<evidence type="ECO:0000256" key="5">
    <source>
        <dbReference type="ARBA" id="ARBA00023244"/>
    </source>
</evidence>
<sequence>METFAPKTTLYPLFLSLTGLHCLLVGLGQVGQRKLAGLLACDPASVLVLDPHASTQQDPTLLNMLDDGRVRLEYRICTADDIDGKALVFAATGSVAENQRVAALCRSQGVLCNCASAPDDGSFHVPAVARCAPLAAALSTGGASPALARRWKDELTQWLVPRARMAALMGRLRPMVLALNAETVHNTKLFRKLTASPLQQWLEDGDLENCRQWLLAELPSELHAHIAELLYDLP</sequence>
<proteinExistence type="predicted"/>
<organism evidence="7 8">
    <name type="scientific">Desulfovibrio intestinalis</name>
    <dbReference type="NCBI Taxonomy" id="58621"/>
    <lineage>
        <taxon>Bacteria</taxon>
        <taxon>Pseudomonadati</taxon>
        <taxon>Thermodesulfobacteriota</taxon>
        <taxon>Desulfovibrionia</taxon>
        <taxon>Desulfovibrionales</taxon>
        <taxon>Desulfovibrionaceae</taxon>
        <taxon>Desulfovibrio</taxon>
    </lineage>
</organism>
<dbReference type="PANTHER" id="PTHR35330">
    <property type="entry name" value="SIROHEME BIOSYNTHESIS PROTEIN MET8"/>
    <property type="match status" value="1"/>
</dbReference>
<comment type="catalytic activity">
    <reaction evidence="6">
        <text>precorrin-2 + NAD(+) = sirohydrochlorin + NADH + 2 H(+)</text>
        <dbReference type="Rhea" id="RHEA:15613"/>
        <dbReference type="ChEBI" id="CHEBI:15378"/>
        <dbReference type="ChEBI" id="CHEBI:57540"/>
        <dbReference type="ChEBI" id="CHEBI:57945"/>
        <dbReference type="ChEBI" id="CHEBI:58351"/>
        <dbReference type="ChEBI" id="CHEBI:58827"/>
        <dbReference type="EC" id="1.3.1.76"/>
    </reaction>
</comment>
<dbReference type="Pfam" id="PF13241">
    <property type="entry name" value="NAD_binding_7"/>
    <property type="match status" value="1"/>
</dbReference>
<protein>
    <recommendedName>
        <fullName evidence="2">precorrin-2 dehydrogenase</fullName>
        <ecNumber evidence="2">1.3.1.76</ecNumber>
    </recommendedName>
</protein>
<keyword evidence="8" id="KW-1185">Reference proteome</keyword>
<dbReference type="PANTHER" id="PTHR35330:SF1">
    <property type="entry name" value="SIROHEME BIOSYNTHESIS PROTEIN MET8"/>
    <property type="match status" value="1"/>
</dbReference>
<keyword evidence="3 7" id="KW-0560">Oxidoreductase</keyword>
<dbReference type="GO" id="GO:0043115">
    <property type="term" value="F:precorrin-2 dehydrogenase activity"/>
    <property type="evidence" value="ECO:0007669"/>
    <property type="project" value="UniProtKB-EC"/>
</dbReference>
<dbReference type="Gene3D" id="3.30.160.110">
    <property type="entry name" value="Siroheme synthase, domain 2"/>
    <property type="match status" value="1"/>
</dbReference>
<evidence type="ECO:0000256" key="3">
    <source>
        <dbReference type="ARBA" id="ARBA00023002"/>
    </source>
</evidence>
<evidence type="ECO:0000256" key="1">
    <source>
        <dbReference type="ARBA" id="ARBA00005010"/>
    </source>
</evidence>
<dbReference type="NCBIfam" id="TIGR01470">
    <property type="entry name" value="cysG_Nterm"/>
    <property type="match status" value="1"/>
</dbReference>
<keyword evidence="7" id="KW-0456">Lyase</keyword>
<evidence type="ECO:0000313" key="7">
    <source>
        <dbReference type="EMBL" id="MBB5143743.1"/>
    </source>
</evidence>
<dbReference type="InterPro" id="IPR036291">
    <property type="entry name" value="NAD(P)-bd_dom_sf"/>
</dbReference>
<evidence type="ECO:0000256" key="2">
    <source>
        <dbReference type="ARBA" id="ARBA00012400"/>
    </source>
</evidence>
<dbReference type="GO" id="GO:0019354">
    <property type="term" value="P:siroheme biosynthetic process"/>
    <property type="evidence" value="ECO:0007669"/>
    <property type="project" value="UniProtKB-UniPathway"/>
</dbReference>
<keyword evidence="4" id="KW-0520">NAD</keyword>
<dbReference type="GO" id="GO:0004325">
    <property type="term" value="F:ferrochelatase activity"/>
    <property type="evidence" value="ECO:0007669"/>
    <property type="project" value="InterPro"/>
</dbReference>
<dbReference type="Gene3D" id="3.40.50.720">
    <property type="entry name" value="NAD(P)-binding Rossmann-like Domain"/>
    <property type="match status" value="1"/>
</dbReference>
<evidence type="ECO:0000256" key="4">
    <source>
        <dbReference type="ARBA" id="ARBA00023027"/>
    </source>
</evidence>
<comment type="pathway">
    <text evidence="1">Porphyrin-containing compound metabolism; siroheme biosynthesis; sirohydrochlorin from precorrin-2: step 1/1.</text>
</comment>
<evidence type="ECO:0000256" key="6">
    <source>
        <dbReference type="ARBA" id="ARBA00047561"/>
    </source>
</evidence>
<keyword evidence="5" id="KW-0627">Porphyrin biosynthesis</keyword>
<dbReference type="SUPFAM" id="SSF51735">
    <property type="entry name" value="NAD(P)-binding Rossmann-fold domains"/>
    <property type="match status" value="1"/>
</dbReference>
<name>A0A7W8C2N3_9BACT</name>
<dbReference type="InterPro" id="IPR006367">
    <property type="entry name" value="Sirohaem_synthase_N"/>
</dbReference>
<reference evidence="7 8" key="1">
    <citation type="submission" date="2020-08" db="EMBL/GenBank/DDBJ databases">
        <title>Genomic Encyclopedia of Type Strains, Phase IV (KMG-IV): sequencing the most valuable type-strain genomes for metagenomic binning, comparative biology and taxonomic classification.</title>
        <authorList>
            <person name="Goeker M."/>
        </authorList>
    </citation>
    <scope>NUCLEOTIDE SEQUENCE [LARGE SCALE GENOMIC DNA]</scope>
    <source>
        <strain evidence="7 8">DSM 11275</strain>
    </source>
</reference>
<comment type="caution">
    <text evidence="7">The sequence shown here is derived from an EMBL/GenBank/DDBJ whole genome shotgun (WGS) entry which is preliminary data.</text>
</comment>
<dbReference type="Proteomes" id="UP000539075">
    <property type="component" value="Unassembled WGS sequence"/>
</dbReference>
<dbReference type="InterPro" id="IPR028161">
    <property type="entry name" value="Met8-like"/>
</dbReference>
<evidence type="ECO:0000313" key="8">
    <source>
        <dbReference type="Proteomes" id="UP000539075"/>
    </source>
</evidence>
<gene>
    <name evidence="7" type="ORF">HNQ38_001843</name>
</gene>